<dbReference type="EMBL" id="SDMP01000019">
    <property type="protein sequence ID" value="RYQ92736.1"/>
    <property type="molecule type" value="Genomic_DNA"/>
</dbReference>
<evidence type="ECO:0008006" key="4">
    <source>
        <dbReference type="Google" id="ProtNLM"/>
    </source>
</evidence>
<feature type="signal peptide" evidence="1">
    <location>
        <begin position="1"/>
        <end position="22"/>
    </location>
</feature>
<accession>A0A444XTE2</accession>
<dbReference type="InterPro" id="IPR012340">
    <property type="entry name" value="NA-bd_OB-fold"/>
</dbReference>
<evidence type="ECO:0000313" key="2">
    <source>
        <dbReference type="EMBL" id="RYQ92736.1"/>
    </source>
</evidence>
<reference evidence="2 3" key="1">
    <citation type="submission" date="2019-01" db="EMBL/GenBank/DDBJ databases">
        <title>Sequencing of cultivated peanut Arachis hypogaea provides insights into genome evolution and oil improvement.</title>
        <authorList>
            <person name="Chen X."/>
        </authorList>
    </citation>
    <scope>NUCLEOTIDE SEQUENCE [LARGE SCALE GENOMIC DNA]</scope>
    <source>
        <strain evidence="3">cv. Fuhuasheng</strain>
        <tissue evidence="2">Leaves</tissue>
    </source>
</reference>
<proteinExistence type="predicted"/>
<dbReference type="Gene3D" id="2.40.50.140">
    <property type="entry name" value="Nucleic acid-binding proteins"/>
    <property type="match status" value="1"/>
</dbReference>
<evidence type="ECO:0000313" key="3">
    <source>
        <dbReference type="Proteomes" id="UP000289738"/>
    </source>
</evidence>
<keyword evidence="3" id="KW-1185">Reference proteome</keyword>
<organism evidence="2 3">
    <name type="scientific">Arachis hypogaea</name>
    <name type="common">Peanut</name>
    <dbReference type="NCBI Taxonomy" id="3818"/>
    <lineage>
        <taxon>Eukaryota</taxon>
        <taxon>Viridiplantae</taxon>
        <taxon>Streptophyta</taxon>
        <taxon>Embryophyta</taxon>
        <taxon>Tracheophyta</taxon>
        <taxon>Spermatophyta</taxon>
        <taxon>Magnoliopsida</taxon>
        <taxon>eudicotyledons</taxon>
        <taxon>Gunneridae</taxon>
        <taxon>Pentapetalae</taxon>
        <taxon>rosids</taxon>
        <taxon>fabids</taxon>
        <taxon>Fabales</taxon>
        <taxon>Fabaceae</taxon>
        <taxon>Papilionoideae</taxon>
        <taxon>50 kb inversion clade</taxon>
        <taxon>dalbergioids sensu lato</taxon>
        <taxon>Dalbergieae</taxon>
        <taxon>Pterocarpus clade</taxon>
        <taxon>Arachis</taxon>
    </lineage>
</organism>
<protein>
    <recommendedName>
        <fullName evidence="4">Secreted protein</fullName>
    </recommendedName>
</protein>
<gene>
    <name evidence="2" type="ORF">Ahy_B09g098950</name>
</gene>
<feature type="chain" id="PRO_5019168726" description="Secreted protein" evidence="1">
    <location>
        <begin position="23"/>
        <end position="126"/>
    </location>
</feature>
<keyword evidence="1" id="KW-0732">Signal</keyword>
<comment type="caution">
    <text evidence="2">The sequence shown here is derived from an EMBL/GenBank/DDBJ whole genome shotgun (WGS) entry which is preliminary data.</text>
</comment>
<name>A0A444XTE2_ARAHY</name>
<sequence length="126" mass="13854">MQPCWLVTAATTLLSMLPPLHRSCLLPPSNLVHLLYIRIKLRDCGGWVRTMKQVVGMVVSNKMQKSVVVAMDILFHHKVLAPPVYGGGGDCHHWKNFFAVNSQIHQQGAKSGAPGSNPRMLNGSKT</sequence>
<evidence type="ECO:0000256" key="1">
    <source>
        <dbReference type="SAM" id="SignalP"/>
    </source>
</evidence>
<dbReference type="Proteomes" id="UP000289738">
    <property type="component" value="Chromosome B09"/>
</dbReference>
<dbReference type="AlphaFoldDB" id="A0A444XTE2"/>